<protein>
    <submittedName>
        <fullName evidence="1">DUF1501 domain-containing protein</fullName>
    </submittedName>
</protein>
<dbReference type="OrthoDB" id="9779968at2"/>
<dbReference type="PANTHER" id="PTHR43737:SF1">
    <property type="entry name" value="DUF1501 DOMAIN-CONTAINING PROTEIN"/>
    <property type="match status" value="1"/>
</dbReference>
<evidence type="ECO:0000313" key="2">
    <source>
        <dbReference type="Proteomes" id="UP000291562"/>
    </source>
</evidence>
<dbReference type="RefSeq" id="WP_129832306.1">
    <property type="nucleotide sequence ID" value="NZ_CP035704.1"/>
</dbReference>
<dbReference type="PANTHER" id="PTHR43737">
    <property type="entry name" value="BLL7424 PROTEIN"/>
    <property type="match status" value="1"/>
</dbReference>
<dbReference type="AlphaFoldDB" id="A0A411HI25"/>
<name>A0A411HI25_9GAMM</name>
<evidence type="ECO:0000313" key="1">
    <source>
        <dbReference type="EMBL" id="QBB70047.1"/>
    </source>
</evidence>
<organism evidence="1 2">
    <name type="scientific">Pseudolysobacter antarcticus</name>
    <dbReference type="NCBI Taxonomy" id="2511995"/>
    <lineage>
        <taxon>Bacteria</taxon>
        <taxon>Pseudomonadati</taxon>
        <taxon>Pseudomonadota</taxon>
        <taxon>Gammaproteobacteria</taxon>
        <taxon>Lysobacterales</taxon>
        <taxon>Rhodanobacteraceae</taxon>
        <taxon>Pseudolysobacter</taxon>
    </lineage>
</organism>
<proteinExistence type="predicted"/>
<sequence>MRPDRRKFIQRSLYAGLGGVSAFSALGNLKLLQAATSVTNSYSFGDYKALICVFLYGGNDGFNMVVPVSNGLGTARTDYQNIRSVLALPTAGLHTLTAPTGNNFGSPGDGSIYGLHAGMPELATVFNAGHAAVIANVGTLIGPVSKDQFMNGNPALPPQLFSHSDQSAYWQSSPPSNSPISGWGGRICDLLASANPAGIPNLSSLNGEDIFIRGQNVNGYIMDSDSASTFQVPYDQYGAGTGMQAAFNALKAQGSQSNVLERTYAGTMNHSIATAGIINTALAAARPVGPASAGHSAGDPFNSIFKSYFPGATGSDIDTQLQTIAELIWAANNNVPGYTGLKRQVFFVTTGGYDTHSNELAQHAGANGDLGLLPLLSKSLSGFYNALNSVGLASKATAFTASDFGRSLSANSGGTDHGWASHHLVVGGAVNGNKFYGDSLTGNGLAQMPSLLPSDSNPNDGGYGQMIPTTSIDQYTATLAKWFGLSDGDIDLILPNLGPNFSHRDLGFLS</sequence>
<dbReference type="InterPro" id="IPR010869">
    <property type="entry name" value="DUF1501"/>
</dbReference>
<dbReference type="EMBL" id="CP035704">
    <property type="protein sequence ID" value="QBB70047.1"/>
    <property type="molecule type" value="Genomic_DNA"/>
</dbReference>
<accession>A0A411HI25</accession>
<dbReference type="Pfam" id="PF07394">
    <property type="entry name" value="DUF1501"/>
    <property type="match status" value="1"/>
</dbReference>
<keyword evidence="2" id="KW-1185">Reference proteome</keyword>
<dbReference type="Proteomes" id="UP000291562">
    <property type="component" value="Chromosome"/>
</dbReference>
<reference evidence="1 2" key="1">
    <citation type="submission" date="2019-01" db="EMBL/GenBank/DDBJ databases">
        <title>Pseudolysobacter antarctica gen. nov., sp. nov., isolated from Fildes Peninsula, Antarctica.</title>
        <authorList>
            <person name="Wei Z."/>
            <person name="Peng F."/>
        </authorList>
    </citation>
    <scope>NUCLEOTIDE SEQUENCE [LARGE SCALE GENOMIC DNA]</scope>
    <source>
        <strain evidence="1 2">AQ6-296</strain>
    </source>
</reference>
<dbReference type="KEGG" id="xbc:ELE36_06540"/>
<gene>
    <name evidence="1" type="ORF">ELE36_06540</name>
</gene>